<keyword evidence="1" id="KW-0472">Membrane</keyword>
<name>A0A1A8XC21_PLAOA</name>
<keyword evidence="1" id="KW-1133">Transmembrane helix</keyword>
<keyword evidence="1" id="KW-0812">Transmembrane</keyword>
<evidence type="ECO:0000313" key="2">
    <source>
        <dbReference type="EMBL" id="SBT01861.1"/>
    </source>
</evidence>
<dbReference type="AlphaFoldDB" id="A0A1A8XC21"/>
<gene>
    <name evidence="2" type="ORF">POVCU1_070250</name>
</gene>
<protein>
    <submittedName>
        <fullName evidence="2">PIR Superfamily Protein</fullName>
    </submittedName>
</protein>
<reference evidence="3" key="1">
    <citation type="submission" date="2016-05" db="EMBL/GenBank/DDBJ databases">
        <authorList>
            <person name="Naeem Raeece"/>
        </authorList>
    </citation>
    <scope>NUCLEOTIDE SEQUENCE [LARGE SCALE GENOMIC DNA]</scope>
</reference>
<evidence type="ECO:0000256" key="1">
    <source>
        <dbReference type="SAM" id="Phobius"/>
    </source>
</evidence>
<dbReference type="Proteomes" id="UP000078546">
    <property type="component" value="Unassembled WGS sequence"/>
</dbReference>
<proteinExistence type="predicted"/>
<accession>A0A1A8XC21</accession>
<dbReference type="EMBL" id="FLQV01002813">
    <property type="protein sequence ID" value="SBT01861.1"/>
    <property type="molecule type" value="Genomic_DNA"/>
</dbReference>
<feature type="transmembrane region" description="Helical" evidence="1">
    <location>
        <begin position="158"/>
        <end position="179"/>
    </location>
</feature>
<evidence type="ECO:0000313" key="3">
    <source>
        <dbReference type="Proteomes" id="UP000078546"/>
    </source>
</evidence>
<sequence>MCCLHLKYGLYEKVATDSQMGELSRSDVSKIRSIYAFISIYCIKLEAFHKNKQIKCKYTDYLGKGLKEYHENINICSGKNEQAKYIKKFKEFQEIYNEDNLNWETSKENKKYIYAKDNTAQCALEIESHNNPLHLTYWYNEKKLHLRNKHIGFQKSTIISTSSAIGTTVGVTSFLLYLYKYTSFRLLFGNRNQQDNITFDNMDAETHNFILPTSEIGNTHFENNYYNIAYISLNNY</sequence>
<organism evidence="2 3">
    <name type="scientific">Plasmodium ovale curtisi</name>
    <dbReference type="NCBI Taxonomy" id="864141"/>
    <lineage>
        <taxon>Eukaryota</taxon>
        <taxon>Sar</taxon>
        <taxon>Alveolata</taxon>
        <taxon>Apicomplexa</taxon>
        <taxon>Aconoidasida</taxon>
        <taxon>Haemosporida</taxon>
        <taxon>Plasmodiidae</taxon>
        <taxon>Plasmodium</taxon>
        <taxon>Plasmodium (Plasmodium)</taxon>
    </lineage>
</organism>